<sequence>MHLHPGCAYPLQGENSPQRPGGERIRVEPSNFTAVHWTITGNCAPPYPSPSPHSLCLRFVIPLAPPGAAGRERAAATGTVRNGAGRLRHLAAVKVNWRVCEEEEKKK</sequence>
<evidence type="ECO:0000313" key="3">
    <source>
        <dbReference type="Proteomes" id="UP001153269"/>
    </source>
</evidence>
<protein>
    <submittedName>
        <fullName evidence="2">Uncharacterized protein</fullName>
    </submittedName>
</protein>
<proteinExistence type="predicted"/>
<accession>A0A9N7Z396</accession>
<dbReference type="Proteomes" id="UP001153269">
    <property type="component" value="Unassembled WGS sequence"/>
</dbReference>
<keyword evidence="3" id="KW-1185">Reference proteome</keyword>
<evidence type="ECO:0000256" key="1">
    <source>
        <dbReference type="SAM" id="MobiDB-lite"/>
    </source>
</evidence>
<name>A0A9N7Z396_PLEPL</name>
<evidence type="ECO:0000313" key="2">
    <source>
        <dbReference type="EMBL" id="CAB1454033.1"/>
    </source>
</evidence>
<organism evidence="2 3">
    <name type="scientific">Pleuronectes platessa</name>
    <name type="common">European plaice</name>
    <dbReference type="NCBI Taxonomy" id="8262"/>
    <lineage>
        <taxon>Eukaryota</taxon>
        <taxon>Metazoa</taxon>
        <taxon>Chordata</taxon>
        <taxon>Craniata</taxon>
        <taxon>Vertebrata</taxon>
        <taxon>Euteleostomi</taxon>
        <taxon>Actinopterygii</taxon>
        <taxon>Neopterygii</taxon>
        <taxon>Teleostei</taxon>
        <taxon>Neoteleostei</taxon>
        <taxon>Acanthomorphata</taxon>
        <taxon>Carangaria</taxon>
        <taxon>Pleuronectiformes</taxon>
        <taxon>Pleuronectoidei</taxon>
        <taxon>Pleuronectidae</taxon>
        <taxon>Pleuronectes</taxon>
    </lineage>
</organism>
<dbReference type="EMBL" id="CADEAL010004196">
    <property type="protein sequence ID" value="CAB1454033.1"/>
    <property type="molecule type" value="Genomic_DNA"/>
</dbReference>
<feature type="region of interest" description="Disordered" evidence="1">
    <location>
        <begin position="1"/>
        <end position="23"/>
    </location>
</feature>
<gene>
    <name evidence="2" type="ORF">PLEPLA_LOCUS41793</name>
</gene>
<dbReference type="AlphaFoldDB" id="A0A9N7Z396"/>
<comment type="caution">
    <text evidence="2">The sequence shown here is derived from an EMBL/GenBank/DDBJ whole genome shotgun (WGS) entry which is preliminary data.</text>
</comment>
<reference evidence="2" key="1">
    <citation type="submission" date="2020-03" db="EMBL/GenBank/DDBJ databases">
        <authorList>
            <person name="Weist P."/>
        </authorList>
    </citation>
    <scope>NUCLEOTIDE SEQUENCE</scope>
</reference>